<dbReference type="KEGG" id="vg:26516721"/>
<dbReference type="GeneID" id="26516721"/>
<dbReference type="EMBL" id="KP211958">
    <property type="protein sequence ID" value="AJK27603.1"/>
    <property type="molecule type" value="Genomic_DNA"/>
</dbReference>
<dbReference type="OrthoDB" id="38588at10239"/>
<dbReference type="Proteomes" id="UP000032135">
    <property type="component" value="Segment"/>
</dbReference>
<gene>
    <name evidence="1" type="ORF">PTIM40_181</name>
</gene>
<organism evidence="1 2">
    <name type="scientific">Cyanophage P-TIM40</name>
    <dbReference type="NCBI Taxonomy" id="1589733"/>
    <lineage>
        <taxon>Viruses</taxon>
        <taxon>Duplodnaviria</taxon>
        <taxon>Heunggongvirae</taxon>
        <taxon>Uroviricota</taxon>
        <taxon>Caudoviricetes</taxon>
        <taxon>Pantevenvirales</taxon>
        <taxon>Kyanoviridae</taxon>
        <taxon>Libanvirus</taxon>
        <taxon>Libanvirus ptim40</taxon>
    </lineage>
</organism>
<proteinExistence type="predicted"/>
<dbReference type="RefSeq" id="YP_009188256.1">
    <property type="nucleotide sequence ID" value="NC_028663.1"/>
</dbReference>
<reference evidence="1 2" key="1">
    <citation type="submission" date="2014-11" db="EMBL/GenBank/DDBJ databases">
        <authorList>
            <person name="Fedida A."/>
            <person name="Lindell D."/>
        </authorList>
    </citation>
    <scope>NUCLEOTIDE SEQUENCE [LARGE SCALE GENOMIC DNA]</scope>
</reference>
<name>A0A0C5AIW3_9CAUD</name>
<protein>
    <submittedName>
        <fullName evidence="1">Uncharacterized protein</fullName>
    </submittedName>
</protein>
<sequence>MAQKKDNEPLLDEDNKPIKINAGFQYELDLIKKLRGKGFNVSDPAGADSAKADLELTPTYKSQVIKFELKEKLSADFAQMNFDFDTGSMQFTIDKNKASAQKEAARTMIGIAESYNIIKEANAHWKPKRNIPAKFTLGNSATLAQRKSAHSLDLKRFPDKFLAEGQSAAREVEKYYNSKNTYYIQVKGKGLYYMGRDVEGYGCPQFSTSVGKSSIRIRIKTNSKSNARWSFLMALKITGLRKSSMDLDGDTDFLLRPGL</sequence>
<evidence type="ECO:0000313" key="1">
    <source>
        <dbReference type="EMBL" id="AJK27603.1"/>
    </source>
</evidence>
<evidence type="ECO:0000313" key="2">
    <source>
        <dbReference type="Proteomes" id="UP000032135"/>
    </source>
</evidence>
<accession>A0A0C5AIW3</accession>
<keyword evidence="2" id="KW-1185">Reference proteome</keyword>